<gene>
    <name evidence="2" type="ORF">NDU88_002357</name>
</gene>
<feature type="compositionally biased region" description="Basic and acidic residues" evidence="1">
    <location>
        <begin position="17"/>
        <end position="26"/>
    </location>
</feature>
<sequence>MTSNDGERPAKGGVFKPQHDRDRGETDSPNAADSDALTATEEKQEDAGTRTPEEATARELPRRPSRRAGGDEGHRPATLWEERGLTKYDPTVTKRGQLASRVCLICLFSYSWNAGLLRVDLNNNQ</sequence>
<protein>
    <submittedName>
        <fullName evidence="2">Uncharacterized protein</fullName>
    </submittedName>
</protein>
<name>A0AAV7UWS9_PLEWA</name>
<comment type="caution">
    <text evidence="2">The sequence shown here is derived from an EMBL/GenBank/DDBJ whole genome shotgun (WGS) entry which is preliminary data.</text>
</comment>
<keyword evidence="3" id="KW-1185">Reference proteome</keyword>
<reference evidence="2" key="1">
    <citation type="journal article" date="2022" name="bioRxiv">
        <title>Sequencing and chromosome-scale assembly of the giantPleurodeles waltlgenome.</title>
        <authorList>
            <person name="Brown T."/>
            <person name="Elewa A."/>
            <person name="Iarovenko S."/>
            <person name="Subramanian E."/>
            <person name="Araus A.J."/>
            <person name="Petzold A."/>
            <person name="Susuki M."/>
            <person name="Suzuki K.-i.T."/>
            <person name="Hayashi T."/>
            <person name="Toyoda A."/>
            <person name="Oliveira C."/>
            <person name="Osipova E."/>
            <person name="Leigh N.D."/>
            <person name="Simon A."/>
            <person name="Yun M.H."/>
        </authorList>
    </citation>
    <scope>NUCLEOTIDE SEQUENCE</scope>
    <source>
        <strain evidence="2">20211129_DDA</strain>
        <tissue evidence="2">Liver</tissue>
    </source>
</reference>
<accession>A0AAV7UWS9</accession>
<feature type="compositionally biased region" description="Basic and acidic residues" evidence="1">
    <location>
        <begin position="40"/>
        <end position="86"/>
    </location>
</feature>
<evidence type="ECO:0000313" key="2">
    <source>
        <dbReference type="EMBL" id="KAJ1193051.1"/>
    </source>
</evidence>
<dbReference type="EMBL" id="JANPWB010000004">
    <property type="protein sequence ID" value="KAJ1193051.1"/>
    <property type="molecule type" value="Genomic_DNA"/>
</dbReference>
<dbReference type="AlphaFoldDB" id="A0AAV7UWS9"/>
<feature type="compositionally biased region" description="Basic and acidic residues" evidence="1">
    <location>
        <begin position="1"/>
        <end position="10"/>
    </location>
</feature>
<feature type="region of interest" description="Disordered" evidence="1">
    <location>
        <begin position="1"/>
        <end position="92"/>
    </location>
</feature>
<proteinExistence type="predicted"/>
<evidence type="ECO:0000313" key="3">
    <source>
        <dbReference type="Proteomes" id="UP001066276"/>
    </source>
</evidence>
<dbReference type="Proteomes" id="UP001066276">
    <property type="component" value="Chromosome 2_2"/>
</dbReference>
<evidence type="ECO:0000256" key="1">
    <source>
        <dbReference type="SAM" id="MobiDB-lite"/>
    </source>
</evidence>
<organism evidence="2 3">
    <name type="scientific">Pleurodeles waltl</name>
    <name type="common">Iberian ribbed newt</name>
    <dbReference type="NCBI Taxonomy" id="8319"/>
    <lineage>
        <taxon>Eukaryota</taxon>
        <taxon>Metazoa</taxon>
        <taxon>Chordata</taxon>
        <taxon>Craniata</taxon>
        <taxon>Vertebrata</taxon>
        <taxon>Euteleostomi</taxon>
        <taxon>Amphibia</taxon>
        <taxon>Batrachia</taxon>
        <taxon>Caudata</taxon>
        <taxon>Salamandroidea</taxon>
        <taxon>Salamandridae</taxon>
        <taxon>Pleurodelinae</taxon>
        <taxon>Pleurodeles</taxon>
    </lineage>
</organism>